<dbReference type="Proteomes" id="UP001221757">
    <property type="component" value="Unassembled WGS sequence"/>
</dbReference>
<name>A0AAD7G596_MYCRO</name>
<proteinExistence type="predicted"/>
<accession>A0AAD7G596</accession>
<keyword evidence="3" id="KW-1185">Reference proteome</keyword>
<gene>
    <name evidence="2" type="ORF">B0H17DRAFT_1142706</name>
</gene>
<comment type="caution">
    <text evidence="2">The sequence shown here is derived from an EMBL/GenBank/DDBJ whole genome shotgun (WGS) entry which is preliminary data.</text>
</comment>
<dbReference type="EMBL" id="JARKIE010000200">
    <property type="protein sequence ID" value="KAJ7667398.1"/>
    <property type="molecule type" value="Genomic_DNA"/>
</dbReference>
<evidence type="ECO:0000313" key="2">
    <source>
        <dbReference type="EMBL" id="KAJ7667398.1"/>
    </source>
</evidence>
<evidence type="ECO:0000313" key="3">
    <source>
        <dbReference type="Proteomes" id="UP001221757"/>
    </source>
</evidence>
<dbReference type="AlphaFoldDB" id="A0AAD7G596"/>
<feature type="region of interest" description="Disordered" evidence="1">
    <location>
        <begin position="1"/>
        <end position="31"/>
    </location>
</feature>
<sequence length="248" mass="28198">MNPSSGPLRPQMCDRQNIPPPHKNSPHHYPPRRIEYERERGVRGLGQILRQNYRCLSADADHVPVMEAPNAPWYLRRHLWRAKISAETDTSLTPWPARSSHPSFQQGGEVSWEAVGADGPVSRHRVGSGLLKETRYVVRTVRRQREPPSTAEDGGGEEKGANVGCFKQLLAACSLQRDAGSKHRHLNSLANVISSRAKTFHGRGIFSHYNLFRARQLGPGSSLNHWESRRPFKEWPYDTRTPQKEDQF</sequence>
<organism evidence="2 3">
    <name type="scientific">Mycena rosella</name>
    <name type="common">Pink bonnet</name>
    <name type="synonym">Agaricus rosellus</name>
    <dbReference type="NCBI Taxonomy" id="1033263"/>
    <lineage>
        <taxon>Eukaryota</taxon>
        <taxon>Fungi</taxon>
        <taxon>Dikarya</taxon>
        <taxon>Basidiomycota</taxon>
        <taxon>Agaricomycotina</taxon>
        <taxon>Agaricomycetes</taxon>
        <taxon>Agaricomycetidae</taxon>
        <taxon>Agaricales</taxon>
        <taxon>Marasmiineae</taxon>
        <taxon>Mycenaceae</taxon>
        <taxon>Mycena</taxon>
    </lineage>
</organism>
<protein>
    <submittedName>
        <fullName evidence="2">Uncharacterized protein</fullName>
    </submittedName>
</protein>
<reference evidence="2" key="1">
    <citation type="submission" date="2023-03" db="EMBL/GenBank/DDBJ databases">
        <title>Massive genome expansion in bonnet fungi (Mycena s.s.) driven by repeated elements and novel gene families across ecological guilds.</title>
        <authorList>
            <consortium name="Lawrence Berkeley National Laboratory"/>
            <person name="Harder C.B."/>
            <person name="Miyauchi S."/>
            <person name="Viragh M."/>
            <person name="Kuo A."/>
            <person name="Thoen E."/>
            <person name="Andreopoulos B."/>
            <person name="Lu D."/>
            <person name="Skrede I."/>
            <person name="Drula E."/>
            <person name="Henrissat B."/>
            <person name="Morin E."/>
            <person name="Kohler A."/>
            <person name="Barry K."/>
            <person name="LaButti K."/>
            <person name="Morin E."/>
            <person name="Salamov A."/>
            <person name="Lipzen A."/>
            <person name="Mereny Z."/>
            <person name="Hegedus B."/>
            <person name="Baldrian P."/>
            <person name="Stursova M."/>
            <person name="Weitz H."/>
            <person name="Taylor A."/>
            <person name="Grigoriev I.V."/>
            <person name="Nagy L.G."/>
            <person name="Martin F."/>
            <person name="Kauserud H."/>
        </authorList>
    </citation>
    <scope>NUCLEOTIDE SEQUENCE</scope>
    <source>
        <strain evidence="2">CBHHK067</strain>
    </source>
</reference>
<evidence type="ECO:0000256" key="1">
    <source>
        <dbReference type="SAM" id="MobiDB-lite"/>
    </source>
</evidence>